<evidence type="ECO:0000256" key="6">
    <source>
        <dbReference type="ARBA" id="ARBA00022968"/>
    </source>
</evidence>
<dbReference type="EMBL" id="JAMYWD010000005">
    <property type="protein sequence ID" value="KAJ4970897.1"/>
    <property type="molecule type" value="Genomic_DNA"/>
</dbReference>
<protein>
    <submittedName>
        <fullName evidence="12">Uncharacterized protein</fullName>
    </submittedName>
</protein>
<gene>
    <name evidence="12" type="ORF">NE237_003996</name>
</gene>
<name>A0A9Q0KHZ4_9MAGN</name>
<evidence type="ECO:0000256" key="7">
    <source>
        <dbReference type="ARBA" id="ARBA00022989"/>
    </source>
</evidence>
<dbReference type="GO" id="GO:0008373">
    <property type="term" value="F:sialyltransferase activity"/>
    <property type="evidence" value="ECO:0007669"/>
    <property type="project" value="InterPro"/>
</dbReference>
<evidence type="ECO:0000256" key="11">
    <source>
        <dbReference type="SAM" id="Phobius"/>
    </source>
</evidence>
<dbReference type="PANTHER" id="PTHR46779">
    <property type="entry name" value="BETA-1,6-GALACTOSYLTRANSFERASE GALT29A"/>
    <property type="match status" value="1"/>
</dbReference>
<dbReference type="AlphaFoldDB" id="A0A9Q0KHZ4"/>
<evidence type="ECO:0000256" key="10">
    <source>
        <dbReference type="ARBA" id="ARBA00023180"/>
    </source>
</evidence>
<comment type="subcellular location">
    <subcellularLocation>
        <location evidence="1">Golgi apparatus membrane</location>
        <topology evidence="1">Single-pass type II membrane protein</topology>
    </subcellularLocation>
</comment>
<comment type="caution">
    <text evidence="12">The sequence shown here is derived from an EMBL/GenBank/DDBJ whole genome shotgun (WGS) entry which is preliminary data.</text>
</comment>
<dbReference type="GO" id="GO:0000139">
    <property type="term" value="C:Golgi membrane"/>
    <property type="evidence" value="ECO:0007669"/>
    <property type="project" value="UniProtKB-SubCell"/>
</dbReference>
<evidence type="ECO:0000256" key="4">
    <source>
        <dbReference type="ARBA" id="ARBA00022679"/>
    </source>
</evidence>
<evidence type="ECO:0000256" key="1">
    <source>
        <dbReference type="ARBA" id="ARBA00004323"/>
    </source>
</evidence>
<evidence type="ECO:0000256" key="9">
    <source>
        <dbReference type="ARBA" id="ARBA00023136"/>
    </source>
</evidence>
<feature type="transmembrane region" description="Helical" evidence="11">
    <location>
        <begin position="7"/>
        <end position="26"/>
    </location>
</feature>
<evidence type="ECO:0000256" key="2">
    <source>
        <dbReference type="ARBA" id="ARBA00006003"/>
    </source>
</evidence>
<keyword evidence="4" id="KW-0808">Transferase</keyword>
<accession>A0A9Q0KHZ4</accession>
<proteinExistence type="inferred from homology"/>
<keyword evidence="10" id="KW-0325">Glycoprotein</keyword>
<dbReference type="Pfam" id="PF00777">
    <property type="entry name" value="Glyco_transf_29"/>
    <property type="match status" value="1"/>
</dbReference>
<keyword evidence="7 11" id="KW-1133">Transmembrane helix</keyword>
<keyword evidence="6" id="KW-0735">Signal-anchor</keyword>
<dbReference type="InterPro" id="IPR038578">
    <property type="entry name" value="GT29-like_sf"/>
</dbReference>
<evidence type="ECO:0000313" key="13">
    <source>
        <dbReference type="Proteomes" id="UP001141806"/>
    </source>
</evidence>
<reference evidence="12" key="1">
    <citation type="journal article" date="2023" name="Plant J.">
        <title>The genome of the king protea, Protea cynaroides.</title>
        <authorList>
            <person name="Chang J."/>
            <person name="Duong T.A."/>
            <person name="Schoeman C."/>
            <person name="Ma X."/>
            <person name="Roodt D."/>
            <person name="Barker N."/>
            <person name="Li Z."/>
            <person name="Van de Peer Y."/>
            <person name="Mizrachi E."/>
        </authorList>
    </citation>
    <scope>NUCLEOTIDE SEQUENCE</scope>
    <source>
        <tissue evidence="12">Young leaves</tissue>
    </source>
</reference>
<dbReference type="Gene3D" id="3.90.1480.20">
    <property type="entry name" value="Glycosyl transferase family 29"/>
    <property type="match status" value="1"/>
</dbReference>
<sequence>MGRLWHLLFNLVLLTVIVSALSLIVLRSFSSLQFYYTVLLEPSVLRPSNSTLLQFAAIEFNEAREKKDIDRLLEGKFDRLGRYPSIKSRQRQMSNENYKILSEFRKPLLDWSLNKRFEPDIMLNLTELVKRPVDRHYGLPDSNDRYGSCAVVGNSGILMKTEYGKLIDSQDFVIRLNNARINGFESHVGSKTNLSFVNSNILHFCARRPNCYCHPYGGKVPLIMYICQPVHFMDYTICNSSHSAPLLITDARLDNLCARIVKYYSAKDFVEETGKSLDEWGPAHDVVEFHYSSGMQAIVLALGICDKVSIFGFGKSAEATHHYHTNQKAELGLHDYAAEYKFYDDLIERPQVIPFLSDRFKVPTVVLYH</sequence>
<evidence type="ECO:0000256" key="3">
    <source>
        <dbReference type="ARBA" id="ARBA00022676"/>
    </source>
</evidence>
<dbReference type="Proteomes" id="UP001141806">
    <property type="component" value="Unassembled WGS sequence"/>
</dbReference>
<dbReference type="InterPro" id="IPR001675">
    <property type="entry name" value="Glyco_trans_29"/>
</dbReference>
<keyword evidence="3" id="KW-0328">Glycosyltransferase</keyword>
<keyword evidence="5 11" id="KW-0812">Transmembrane</keyword>
<comment type="similarity">
    <text evidence="2">Belongs to the glycosyltransferase 29 family.</text>
</comment>
<dbReference type="OrthoDB" id="10264956at2759"/>
<dbReference type="CDD" id="cd19952">
    <property type="entry name" value="GT29"/>
    <property type="match status" value="1"/>
</dbReference>
<organism evidence="12 13">
    <name type="scientific">Protea cynaroides</name>
    <dbReference type="NCBI Taxonomy" id="273540"/>
    <lineage>
        <taxon>Eukaryota</taxon>
        <taxon>Viridiplantae</taxon>
        <taxon>Streptophyta</taxon>
        <taxon>Embryophyta</taxon>
        <taxon>Tracheophyta</taxon>
        <taxon>Spermatophyta</taxon>
        <taxon>Magnoliopsida</taxon>
        <taxon>Proteales</taxon>
        <taxon>Proteaceae</taxon>
        <taxon>Protea</taxon>
    </lineage>
</organism>
<dbReference type="PANTHER" id="PTHR46779:SF1">
    <property type="entry name" value="BETA-1,6-GALACTOSYLTRANSFERASE GALT29A"/>
    <property type="match status" value="1"/>
</dbReference>
<keyword evidence="8" id="KW-0333">Golgi apparatus</keyword>
<evidence type="ECO:0000256" key="8">
    <source>
        <dbReference type="ARBA" id="ARBA00023034"/>
    </source>
</evidence>
<evidence type="ECO:0000256" key="5">
    <source>
        <dbReference type="ARBA" id="ARBA00022692"/>
    </source>
</evidence>
<keyword evidence="13" id="KW-1185">Reference proteome</keyword>
<evidence type="ECO:0000313" key="12">
    <source>
        <dbReference type="EMBL" id="KAJ4970897.1"/>
    </source>
</evidence>
<keyword evidence="9 11" id="KW-0472">Membrane</keyword>